<evidence type="ECO:0000256" key="5">
    <source>
        <dbReference type="ARBA" id="ARBA00022840"/>
    </source>
</evidence>
<keyword evidence="5" id="KW-0067">ATP-binding</keyword>
<organism evidence="6 7">
    <name type="scientific">Helianthus annuus</name>
    <name type="common">Common sunflower</name>
    <dbReference type="NCBI Taxonomy" id="4232"/>
    <lineage>
        <taxon>Eukaryota</taxon>
        <taxon>Viridiplantae</taxon>
        <taxon>Streptophyta</taxon>
        <taxon>Embryophyta</taxon>
        <taxon>Tracheophyta</taxon>
        <taxon>Spermatophyta</taxon>
        <taxon>Magnoliopsida</taxon>
        <taxon>eudicotyledons</taxon>
        <taxon>Gunneridae</taxon>
        <taxon>Pentapetalae</taxon>
        <taxon>asterids</taxon>
        <taxon>campanulids</taxon>
        <taxon>Asterales</taxon>
        <taxon>Asteraceae</taxon>
        <taxon>Asteroideae</taxon>
        <taxon>Heliantheae alliance</taxon>
        <taxon>Heliantheae</taxon>
        <taxon>Helianthus</taxon>
    </lineage>
</organism>
<dbReference type="GO" id="GO:0005739">
    <property type="term" value="C:mitochondrion"/>
    <property type="evidence" value="ECO:0000318"/>
    <property type="project" value="GO_Central"/>
</dbReference>
<dbReference type="GO" id="GO:0005524">
    <property type="term" value="F:ATP binding"/>
    <property type="evidence" value="ECO:0007669"/>
    <property type="project" value="UniProtKB-KW"/>
</dbReference>
<reference evidence="6" key="2">
    <citation type="submission" date="2020-06" db="EMBL/GenBank/DDBJ databases">
        <title>Helianthus annuus Genome sequencing and assembly Release 2.</title>
        <authorList>
            <person name="Gouzy J."/>
            <person name="Langlade N."/>
            <person name="Munos S."/>
        </authorList>
    </citation>
    <scope>NUCLEOTIDE SEQUENCE</scope>
    <source>
        <tissue evidence="6">Leaves</tissue>
    </source>
</reference>
<evidence type="ECO:0000256" key="3">
    <source>
        <dbReference type="ARBA" id="ARBA00022712"/>
    </source>
</evidence>
<dbReference type="AlphaFoldDB" id="A0A9K3JDS4"/>
<dbReference type="GO" id="GO:0009691">
    <property type="term" value="P:cytokinin biosynthetic process"/>
    <property type="evidence" value="ECO:0000318"/>
    <property type="project" value="GO_Central"/>
</dbReference>
<proteinExistence type="inferred from homology"/>
<evidence type="ECO:0000256" key="1">
    <source>
        <dbReference type="ARBA" id="ARBA00005842"/>
    </source>
</evidence>
<dbReference type="Gene3D" id="1.10.287.890">
    <property type="entry name" value="Crystal structure of tRNA isopentenylpyrophosphate transferase (bh2366) domain"/>
    <property type="match status" value="1"/>
</dbReference>
<evidence type="ECO:0000256" key="4">
    <source>
        <dbReference type="ARBA" id="ARBA00022741"/>
    </source>
</evidence>
<keyword evidence="3" id="KW-0203">Cytokinin biosynthesis</keyword>
<dbReference type="PANTHER" id="PTHR11088:SF74">
    <property type="entry name" value="ADENYLATE ISOPENTENYLTRANSFERASE 5, CHLOROPLASTIC"/>
    <property type="match status" value="1"/>
</dbReference>
<dbReference type="Gene3D" id="3.40.50.300">
    <property type="entry name" value="P-loop containing nucleotide triphosphate hydrolases"/>
    <property type="match status" value="1"/>
</dbReference>
<dbReference type="PANTHER" id="PTHR11088">
    <property type="entry name" value="TRNA DIMETHYLALLYLTRANSFERASE"/>
    <property type="match status" value="1"/>
</dbReference>
<evidence type="ECO:0000256" key="2">
    <source>
        <dbReference type="ARBA" id="ARBA00022679"/>
    </source>
</evidence>
<keyword evidence="7" id="KW-1185">Reference proteome</keyword>
<accession>A0A9K3JDS4</accession>
<evidence type="ECO:0000313" key="7">
    <source>
        <dbReference type="Proteomes" id="UP000215914"/>
    </source>
</evidence>
<dbReference type="Pfam" id="PF01715">
    <property type="entry name" value="IPPT"/>
    <property type="match status" value="2"/>
</dbReference>
<name>A0A9K3JDS4_HELAN</name>
<protein>
    <submittedName>
        <fullName evidence="6">Transferase</fullName>
        <ecNumber evidence="6">2.5.1.-</ecNumber>
    </submittedName>
</protein>
<dbReference type="Proteomes" id="UP000215914">
    <property type="component" value="Unassembled WGS sequence"/>
</dbReference>
<keyword evidence="2 6" id="KW-0808">Transferase</keyword>
<dbReference type="InterPro" id="IPR027417">
    <property type="entry name" value="P-loop_NTPase"/>
</dbReference>
<dbReference type="GO" id="GO:0052381">
    <property type="term" value="F:tRNA dimethylallyltransferase activity"/>
    <property type="evidence" value="ECO:0000318"/>
    <property type="project" value="GO_Central"/>
</dbReference>
<dbReference type="GO" id="GO:0006400">
    <property type="term" value="P:tRNA modification"/>
    <property type="evidence" value="ECO:0000318"/>
    <property type="project" value="GO_Central"/>
</dbReference>
<dbReference type="Gramene" id="mRNA:HanXRQr2_Chr03g0100451">
    <property type="protein sequence ID" value="CDS:HanXRQr2_Chr03g0100451.1"/>
    <property type="gene ID" value="HanXRQr2_Chr03g0100451"/>
</dbReference>
<sequence length="322" mass="36295">MMKSLVPVHQQLSVPSVSFPGAMESFLPQIRRDKVVIVMGATGTGKSRLSIDLAMKFPAEIINSDKMQVYKGLDITTNKVTEEECFGITHHLLGFVDPNVDFTANDYNQVASLTVETIVANNRLPIIAGGSNSYIKALVHDNIEFQPRYSCCFLWVDVSLPILRAFVSKRVDRMVQAGLVHEVRRFYDLHMTNSIGLSRAIGVPEMEKYFRNENEVNLKEAIEKIKANSFELAKRQLQNIPRLQKQLGWDMHHLDATEAFVKHGFEADEAWERLVVRPSSRIVGDFLYKDNQEPSLNFKNIMAAKPVIQAPSTVKAIAVVAH</sequence>
<dbReference type="SUPFAM" id="SSF52540">
    <property type="entry name" value="P-loop containing nucleoside triphosphate hydrolases"/>
    <property type="match status" value="1"/>
</dbReference>
<comment type="similarity">
    <text evidence="1">Belongs to the IPP transferase family.</text>
</comment>
<comment type="caution">
    <text evidence="6">The sequence shown here is derived from an EMBL/GenBank/DDBJ whole genome shotgun (WGS) entry which is preliminary data.</text>
</comment>
<keyword evidence="4" id="KW-0547">Nucleotide-binding</keyword>
<evidence type="ECO:0000313" key="6">
    <source>
        <dbReference type="EMBL" id="KAF5813598.1"/>
    </source>
</evidence>
<dbReference type="EC" id="2.5.1.-" evidence="6"/>
<dbReference type="EMBL" id="MNCJ02000318">
    <property type="protein sequence ID" value="KAF5813598.1"/>
    <property type="molecule type" value="Genomic_DNA"/>
</dbReference>
<gene>
    <name evidence="6" type="ORF">HanXRQr2_Chr03g0100451</name>
</gene>
<dbReference type="InterPro" id="IPR039657">
    <property type="entry name" value="Dimethylallyltransferase"/>
</dbReference>
<reference evidence="6" key="1">
    <citation type="journal article" date="2017" name="Nature">
        <title>The sunflower genome provides insights into oil metabolism, flowering and Asterid evolution.</title>
        <authorList>
            <person name="Badouin H."/>
            <person name="Gouzy J."/>
            <person name="Grassa C.J."/>
            <person name="Murat F."/>
            <person name="Staton S.E."/>
            <person name="Cottret L."/>
            <person name="Lelandais-Briere C."/>
            <person name="Owens G.L."/>
            <person name="Carrere S."/>
            <person name="Mayjonade B."/>
            <person name="Legrand L."/>
            <person name="Gill N."/>
            <person name="Kane N.C."/>
            <person name="Bowers J.E."/>
            <person name="Hubner S."/>
            <person name="Bellec A."/>
            <person name="Berard A."/>
            <person name="Berges H."/>
            <person name="Blanchet N."/>
            <person name="Boniface M.C."/>
            <person name="Brunel D."/>
            <person name="Catrice O."/>
            <person name="Chaidir N."/>
            <person name="Claudel C."/>
            <person name="Donnadieu C."/>
            <person name="Faraut T."/>
            <person name="Fievet G."/>
            <person name="Helmstetter N."/>
            <person name="King M."/>
            <person name="Knapp S.J."/>
            <person name="Lai Z."/>
            <person name="Le Paslier M.C."/>
            <person name="Lippi Y."/>
            <person name="Lorenzon L."/>
            <person name="Mandel J.R."/>
            <person name="Marage G."/>
            <person name="Marchand G."/>
            <person name="Marquand E."/>
            <person name="Bret-Mestries E."/>
            <person name="Morien E."/>
            <person name="Nambeesan S."/>
            <person name="Nguyen T."/>
            <person name="Pegot-Espagnet P."/>
            <person name="Pouilly N."/>
            <person name="Raftis F."/>
            <person name="Sallet E."/>
            <person name="Schiex T."/>
            <person name="Thomas J."/>
            <person name="Vandecasteele C."/>
            <person name="Vares D."/>
            <person name="Vear F."/>
            <person name="Vautrin S."/>
            <person name="Crespi M."/>
            <person name="Mangin B."/>
            <person name="Burke J.M."/>
            <person name="Salse J."/>
            <person name="Munos S."/>
            <person name="Vincourt P."/>
            <person name="Rieseberg L.H."/>
            <person name="Langlade N.B."/>
        </authorList>
    </citation>
    <scope>NUCLEOTIDE SEQUENCE</scope>
    <source>
        <tissue evidence="6">Leaves</tissue>
    </source>
</reference>